<sequence>MSRSTPEPEPLGVPKNRVDQRRKLTATRRNGLTTLDKWLLSQIEKRLVNIPLCIQLWDQSTMSDNVPTVRIHDRGALIRLIFNPELEFGDLYSSGRIECFGNFDELIESAYNYVKDTTTFARLIRRLRKLAAPDLAQSRRNIHHHYDIGNDFYKLWLDEKAMQYTCAYYPSDSVDLETAQQEKMHHVCRKLWLKPNDTVVEAGCGWGGFALFMAQHYGVKVRAFNISHEQILHAREWAKQKNLSDRVEFVEDDYRNVVGQYDVFVSIGMLEHVGRANYQELGKIIKRSLKQTGRGLVHSIGRDKKIPFNPWIAKRIFPGAYPPTLKEMTSLFENSDLSVLDIENLRLHYAKTLKGWLDRYEENMDEVRRMFDDTFARAWRLYLAGSRGAFKAGSLQLFQILFTRSSFNEIPSTRARIYPNSHG</sequence>
<dbReference type="Pfam" id="PF02353">
    <property type="entry name" value="CMAS"/>
    <property type="match status" value="1"/>
</dbReference>
<evidence type="ECO:0000313" key="8">
    <source>
        <dbReference type="EMBL" id="SVA39088.1"/>
    </source>
</evidence>
<dbReference type="AlphaFoldDB" id="A0A381VH29"/>
<protein>
    <recommendedName>
        <fullName evidence="7">DUF7884 domain-containing protein</fullName>
    </recommendedName>
</protein>
<dbReference type="Gene3D" id="3.40.50.150">
    <property type="entry name" value="Vaccinia Virus protein VP39"/>
    <property type="match status" value="1"/>
</dbReference>
<feature type="domain" description="DUF7884" evidence="7">
    <location>
        <begin position="41"/>
        <end position="113"/>
    </location>
</feature>
<dbReference type="GO" id="GO:0008610">
    <property type="term" value="P:lipid biosynthetic process"/>
    <property type="evidence" value="ECO:0007669"/>
    <property type="project" value="InterPro"/>
</dbReference>
<evidence type="ECO:0000256" key="3">
    <source>
        <dbReference type="ARBA" id="ARBA00022679"/>
    </source>
</evidence>
<reference evidence="8" key="1">
    <citation type="submission" date="2018-05" db="EMBL/GenBank/DDBJ databases">
        <authorList>
            <person name="Lanie J.A."/>
            <person name="Ng W.-L."/>
            <person name="Kazmierczak K.M."/>
            <person name="Andrzejewski T.M."/>
            <person name="Davidsen T.M."/>
            <person name="Wayne K.J."/>
            <person name="Tettelin H."/>
            <person name="Glass J.I."/>
            <person name="Rusch D."/>
            <person name="Podicherti R."/>
            <person name="Tsui H.-C.T."/>
            <person name="Winkler M.E."/>
        </authorList>
    </citation>
    <scope>NUCLEOTIDE SEQUENCE</scope>
</reference>
<dbReference type="GO" id="GO:0008168">
    <property type="term" value="F:methyltransferase activity"/>
    <property type="evidence" value="ECO:0007669"/>
    <property type="project" value="UniProtKB-KW"/>
</dbReference>
<evidence type="ECO:0000259" key="7">
    <source>
        <dbReference type="Pfam" id="PF25371"/>
    </source>
</evidence>
<proteinExistence type="inferred from homology"/>
<keyword evidence="5" id="KW-0443">Lipid metabolism</keyword>
<dbReference type="CDD" id="cd02440">
    <property type="entry name" value="AdoMet_MTases"/>
    <property type="match status" value="1"/>
</dbReference>
<comment type="similarity">
    <text evidence="1">Belongs to the CFA/CMAS family.</text>
</comment>
<gene>
    <name evidence="8" type="ORF">METZ01_LOCUS91942</name>
</gene>
<evidence type="ECO:0000256" key="5">
    <source>
        <dbReference type="ARBA" id="ARBA00023098"/>
    </source>
</evidence>
<dbReference type="InterPro" id="IPR057206">
    <property type="entry name" value="DUF7884"/>
</dbReference>
<keyword evidence="3" id="KW-0808">Transferase</keyword>
<dbReference type="PIRSF" id="PIRSF003085">
    <property type="entry name" value="CMAS"/>
    <property type="match status" value="1"/>
</dbReference>
<dbReference type="PANTHER" id="PTHR43667">
    <property type="entry name" value="CYCLOPROPANE-FATTY-ACYL-PHOSPHOLIPID SYNTHASE"/>
    <property type="match status" value="1"/>
</dbReference>
<evidence type="ECO:0000256" key="6">
    <source>
        <dbReference type="SAM" id="MobiDB-lite"/>
    </source>
</evidence>
<dbReference type="InterPro" id="IPR003333">
    <property type="entry name" value="CMAS"/>
</dbReference>
<evidence type="ECO:0000256" key="4">
    <source>
        <dbReference type="ARBA" id="ARBA00022691"/>
    </source>
</evidence>
<dbReference type="PANTHER" id="PTHR43667:SF1">
    <property type="entry name" value="CYCLOPROPANE-FATTY-ACYL-PHOSPHOLIPID SYNTHASE"/>
    <property type="match status" value="1"/>
</dbReference>
<dbReference type="InterPro" id="IPR029063">
    <property type="entry name" value="SAM-dependent_MTases_sf"/>
</dbReference>
<organism evidence="8">
    <name type="scientific">marine metagenome</name>
    <dbReference type="NCBI Taxonomy" id="408172"/>
    <lineage>
        <taxon>unclassified sequences</taxon>
        <taxon>metagenomes</taxon>
        <taxon>ecological metagenomes</taxon>
    </lineage>
</organism>
<evidence type="ECO:0000256" key="2">
    <source>
        <dbReference type="ARBA" id="ARBA00022603"/>
    </source>
</evidence>
<dbReference type="InterPro" id="IPR050723">
    <property type="entry name" value="CFA/CMAS"/>
</dbReference>
<dbReference type="SUPFAM" id="SSF53335">
    <property type="entry name" value="S-adenosyl-L-methionine-dependent methyltransferases"/>
    <property type="match status" value="1"/>
</dbReference>
<keyword evidence="4" id="KW-0949">S-adenosyl-L-methionine</keyword>
<keyword evidence="2" id="KW-0489">Methyltransferase</keyword>
<feature type="region of interest" description="Disordered" evidence="6">
    <location>
        <begin position="1"/>
        <end position="20"/>
    </location>
</feature>
<name>A0A381VH29_9ZZZZ</name>
<dbReference type="EMBL" id="UINC01008691">
    <property type="protein sequence ID" value="SVA39088.1"/>
    <property type="molecule type" value="Genomic_DNA"/>
</dbReference>
<accession>A0A381VH29</accession>
<dbReference type="Pfam" id="PF25371">
    <property type="entry name" value="DUF7884"/>
    <property type="match status" value="1"/>
</dbReference>
<dbReference type="GO" id="GO:0032259">
    <property type="term" value="P:methylation"/>
    <property type="evidence" value="ECO:0007669"/>
    <property type="project" value="UniProtKB-KW"/>
</dbReference>
<evidence type="ECO:0000256" key="1">
    <source>
        <dbReference type="ARBA" id="ARBA00010815"/>
    </source>
</evidence>